<dbReference type="InterPro" id="IPR049492">
    <property type="entry name" value="BD-FAE-like_dom"/>
</dbReference>
<evidence type="ECO:0000259" key="3">
    <source>
        <dbReference type="Pfam" id="PF20434"/>
    </source>
</evidence>
<dbReference type="SUPFAM" id="SSF53474">
    <property type="entry name" value="alpha/beta-Hydrolases"/>
    <property type="match status" value="1"/>
</dbReference>
<keyword evidence="2" id="KW-0732">Signal</keyword>
<dbReference type="Pfam" id="PF20434">
    <property type="entry name" value="BD-FAE"/>
    <property type="match status" value="1"/>
</dbReference>
<keyword evidence="1 4" id="KW-0378">Hydrolase</keyword>
<feature type="signal peptide" evidence="2">
    <location>
        <begin position="1"/>
        <end position="23"/>
    </location>
</feature>
<keyword evidence="5" id="KW-1185">Reference proteome</keyword>
<comment type="caution">
    <text evidence="4">The sequence shown here is derived from an EMBL/GenBank/DDBJ whole genome shotgun (WGS) entry which is preliminary data.</text>
</comment>
<evidence type="ECO:0000256" key="1">
    <source>
        <dbReference type="ARBA" id="ARBA00022801"/>
    </source>
</evidence>
<dbReference type="EMBL" id="JAXAFO010000033">
    <property type="protein sequence ID" value="MDX6850854.1"/>
    <property type="molecule type" value="Genomic_DNA"/>
</dbReference>
<dbReference type="PANTHER" id="PTHR48081">
    <property type="entry name" value="AB HYDROLASE SUPERFAMILY PROTEIN C4A8.06C"/>
    <property type="match status" value="1"/>
</dbReference>
<protein>
    <submittedName>
        <fullName evidence="4">Alpha/beta hydrolase</fullName>
    </submittedName>
</protein>
<dbReference type="RefSeq" id="WP_302721025.1">
    <property type="nucleotide sequence ID" value="NZ_JAULRU010000220.1"/>
</dbReference>
<evidence type="ECO:0000256" key="2">
    <source>
        <dbReference type="SAM" id="SignalP"/>
    </source>
</evidence>
<dbReference type="GO" id="GO:0016787">
    <property type="term" value="F:hydrolase activity"/>
    <property type="evidence" value="ECO:0007669"/>
    <property type="project" value="UniProtKB-KW"/>
</dbReference>
<feature type="domain" description="BD-FAE-like" evidence="3">
    <location>
        <begin position="47"/>
        <end position="274"/>
    </location>
</feature>
<feature type="chain" id="PRO_5046905179" evidence="2">
    <location>
        <begin position="24"/>
        <end position="340"/>
    </location>
</feature>
<organism evidence="4 5">
    <name type="scientific">Gilvimarinus gilvus</name>
    <dbReference type="NCBI Taxonomy" id="3058038"/>
    <lineage>
        <taxon>Bacteria</taxon>
        <taxon>Pseudomonadati</taxon>
        <taxon>Pseudomonadota</taxon>
        <taxon>Gammaproteobacteria</taxon>
        <taxon>Cellvibrionales</taxon>
        <taxon>Cellvibrionaceae</taxon>
        <taxon>Gilvimarinus</taxon>
    </lineage>
</organism>
<proteinExistence type="predicted"/>
<evidence type="ECO:0000313" key="4">
    <source>
        <dbReference type="EMBL" id="MDX6850854.1"/>
    </source>
</evidence>
<name>A0ABU4S675_9GAMM</name>
<dbReference type="InterPro" id="IPR029058">
    <property type="entry name" value="AB_hydrolase_fold"/>
</dbReference>
<dbReference type="InterPro" id="IPR050300">
    <property type="entry name" value="GDXG_lipolytic_enzyme"/>
</dbReference>
<evidence type="ECO:0000313" key="5">
    <source>
        <dbReference type="Proteomes" id="UP001273505"/>
    </source>
</evidence>
<accession>A0ABU4S675</accession>
<dbReference type="Proteomes" id="UP001273505">
    <property type="component" value="Unassembled WGS sequence"/>
</dbReference>
<gene>
    <name evidence="4" type="ORF">SCD92_15880</name>
</gene>
<dbReference type="Gene3D" id="3.40.50.1820">
    <property type="entry name" value="alpha/beta hydrolase"/>
    <property type="match status" value="1"/>
</dbReference>
<sequence length="340" mass="37498">MYSTLRKLHFVAVMLVISLSLQAKELHKVTKVDDLVWAEPKGYPLKVDIYSPKTNQDLNPVVVIYHGGGWLINNESIMDSMSQYLAERGFVVANINYRLLPTLNNTTTMNEIIEDVFGGLLWVKANIAQYGGDPTRVAITGDSAGGHLTSMILTHGRELESDGYSGDSLGFNPTWLPQGKTAEQVASEDGLKVQAAVVSYGAFDLLGTAQGGFETAQNIFWQFAQAEPRGMFGGEVNVDSNPEHYRMVSPLYNIPAIDEYKLPPQLHHVGSEDTTTTAASIKVYVDKMRNASQPAELIVYEGNNHAYMDSGCLEVFDSCFDTHAVPVLEKDIVPFLHEHL</sequence>
<reference evidence="4 5" key="1">
    <citation type="submission" date="2023-11" db="EMBL/GenBank/DDBJ databases">
        <title>Gilvimarinus fulvus sp. nov., isolated from the surface of Kelp.</title>
        <authorList>
            <person name="Sun Y.Y."/>
            <person name="Gong Y."/>
            <person name="Du Z.J."/>
        </authorList>
    </citation>
    <scope>NUCLEOTIDE SEQUENCE [LARGE SCALE GENOMIC DNA]</scope>
    <source>
        <strain evidence="4 5">SDUM040013</strain>
    </source>
</reference>